<keyword evidence="4" id="KW-0862">Zinc</keyword>
<protein>
    <submittedName>
        <fullName evidence="6">Succinylglutamate desuccinylase</fullName>
    </submittedName>
</protein>
<evidence type="ECO:0000259" key="5">
    <source>
        <dbReference type="Pfam" id="PF24827"/>
    </source>
</evidence>
<dbReference type="GO" id="GO:0016788">
    <property type="term" value="F:hydrolase activity, acting on ester bonds"/>
    <property type="evidence" value="ECO:0007669"/>
    <property type="project" value="InterPro"/>
</dbReference>
<keyword evidence="3" id="KW-0378">Hydrolase</keyword>
<dbReference type="EMBL" id="NEVK01000003">
    <property type="protein sequence ID" value="OZI24465.1"/>
    <property type="molecule type" value="Genomic_DNA"/>
</dbReference>
<feature type="domain" description="Succinylglutamate desuccinylase/Aspartoacylase catalytic" evidence="5">
    <location>
        <begin position="49"/>
        <end position="238"/>
    </location>
</feature>
<dbReference type="SUPFAM" id="SSF53187">
    <property type="entry name" value="Zn-dependent exopeptidases"/>
    <property type="match status" value="1"/>
</dbReference>
<accession>A0A261RHN2</accession>
<dbReference type="GO" id="GO:0016811">
    <property type="term" value="F:hydrolase activity, acting on carbon-nitrogen (but not peptide) bonds, in linear amides"/>
    <property type="evidence" value="ECO:0007669"/>
    <property type="project" value="InterPro"/>
</dbReference>
<name>A0A261RHN2_9BORD</name>
<dbReference type="Proteomes" id="UP000216947">
    <property type="component" value="Unassembled WGS sequence"/>
</dbReference>
<dbReference type="CDD" id="cd06252">
    <property type="entry name" value="M14_ASTE_ASPA-like"/>
    <property type="match status" value="1"/>
</dbReference>
<evidence type="ECO:0000256" key="4">
    <source>
        <dbReference type="ARBA" id="ARBA00022833"/>
    </source>
</evidence>
<dbReference type="InterPro" id="IPR043795">
    <property type="entry name" value="N-alpha-Ac-DABA-like"/>
</dbReference>
<reference evidence="7" key="1">
    <citation type="submission" date="2017-05" db="EMBL/GenBank/DDBJ databases">
        <title>Complete and WGS of Bordetella genogroups.</title>
        <authorList>
            <person name="Spilker T."/>
            <person name="Lipuma J."/>
        </authorList>
    </citation>
    <scope>NUCLEOTIDE SEQUENCE [LARGE SCALE GENOMIC DNA]</scope>
    <source>
        <strain evidence="7">AU18089</strain>
    </source>
</reference>
<dbReference type="Gene3D" id="3.40.630.10">
    <property type="entry name" value="Zn peptidases"/>
    <property type="match status" value="1"/>
</dbReference>
<evidence type="ECO:0000256" key="1">
    <source>
        <dbReference type="ARBA" id="ARBA00001947"/>
    </source>
</evidence>
<organism evidence="6 7">
    <name type="scientific">Bordetella genomosp. 7</name>
    <dbReference type="NCBI Taxonomy" id="1416805"/>
    <lineage>
        <taxon>Bacteria</taxon>
        <taxon>Pseudomonadati</taxon>
        <taxon>Pseudomonadota</taxon>
        <taxon>Betaproteobacteria</taxon>
        <taxon>Burkholderiales</taxon>
        <taxon>Alcaligenaceae</taxon>
        <taxon>Bordetella</taxon>
    </lineage>
</organism>
<dbReference type="PIRSF" id="PIRSF039012">
    <property type="entry name" value="ASP"/>
    <property type="match status" value="1"/>
</dbReference>
<evidence type="ECO:0000313" key="6">
    <source>
        <dbReference type="EMBL" id="OZI24465.1"/>
    </source>
</evidence>
<dbReference type="InterPro" id="IPR055438">
    <property type="entry name" value="AstE_AspA_cat"/>
</dbReference>
<evidence type="ECO:0000256" key="3">
    <source>
        <dbReference type="ARBA" id="ARBA00022801"/>
    </source>
</evidence>
<comment type="caution">
    <text evidence="6">The sequence shown here is derived from an EMBL/GenBank/DDBJ whole genome shotgun (WGS) entry which is preliminary data.</text>
</comment>
<comment type="cofactor">
    <cofactor evidence="1">
        <name>Zn(2+)</name>
        <dbReference type="ChEBI" id="CHEBI:29105"/>
    </cofactor>
</comment>
<dbReference type="RefSeq" id="WP_094795975.1">
    <property type="nucleotide sequence ID" value="NZ_NEVI01000004.1"/>
</dbReference>
<sequence>MAEPSRIWTHIDFNLDGKQAGNLHVPHSVDLSAYAMIQIPIICIRNGEGPTALLTAGNHGDEYEGQIALRKLAQALRPEALRGRVIIIPSLNYPAAAAGRRVSPVDEGNLNRVFPGRANGNVTEMIAHYVDSVLFPMADVVIDVHSGGRSLDYAHTALAQRVTDAAQGAALRTLLTTFGAPHSVLTTGSGGGGATTLYAAATRRGIPALTTELGSGATLDPAGLEIAEQGVRRVLRHYGIAPDLACEPAPPTQLLTSLGPRHAIYAPCAGMMEPLAKVGEHVRAGQAALRLYSIDDPLAEPLSLHFSADGIVSCRRFPTLCARGDGLFHLAAPIDAD</sequence>
<keyword evidence="7" id="KW-1185">Reference proteome</keyword>
<dbReference type="PANTHER" id="PTHR37326">
    <property type="entry name" value="BLL3975 PROTEIN"/>
    <property type="match status" value="1"/>
</dbReference>
<dbReference type="Pfam" id="PF24827">
    <property type="entry name" value="AstE_AspA_cat"/>
    <property type="match status" value="1"/>
</dbReference>
<dbReference type="PANTHER" id="PTHR37326:SF1">
    <property type="entry name" value="BLL3975 PROTEIN"/>
    <property type="match status" value="1"/>
</dbReference>
<dbReference type="OrthoDB" id="9782876at2"/>
<proteinExistence type="predicted"/>
<evidence type="ECO:0000256" key="2">
    <source>
        <dbReference type="ARBA" id="ARBA00022723"/>
    </source>
</evidence>
<dbReference type="InterPro" id="IPR053138">
    <property type="entry name" value="N-alpha-Ac-DABA_deacetylase"/>
</dbReference>
<dbReference type="AlphaFoldDB" id="A0A261RHN2"/>
<evidence type="ECO:0000313" key="7">
    <source>
        <dbReference type="Proteomes" id="UP000216947"/>
    </source>
</evidence>
<dbReference type="GO" id="GO:0046872">
    <property type="term" value="F:metal ion binding"/>
    <property type="evidence" value="ECO:0007669"/>
    <property type="project" value="UniProtKB-KW"/>
</dbReference>
<keyword evidence="2" id="KW-0479">Metal-binding</keyword>
<gene>
    <name evidence="6" type="ORF">CAL19_02810</name>
</gene>